<evidence type="ECO:0000313" key="2">
    <source>
        <dbReference type="EMBL" id="KAE9388095.1"/>
    </source>
</evidence>
<gene>
    <name evidence="2" type="ORF">BT96DRAFT_947871</name>
</gene>
<organism evidence="2 3">
    <name type="scientific">Gymnopus androsaceus JB14</name>
    <dbReference type="NCBI Taxonomy" id="1447944"/>
    <lineage>
        <taxon>Eukaryota</taxon>
        <taxon>Fungi</taxon>
        <taxon>Dikarya</taxon>
        <taxon>Basidiomycota</taxon>
        <taxon>Agaricomycotina</taxon>
        <taxon>Agaricomycetes</taxon>
        <taxon>Agaricomycetidae</taxon>
        <taxon>Agaricales</taxon>
        <taxon>Marasmiineae</taxon>
        <taxon>Omphalotaceae</taxon>
        <taxon>Gymnopus</taxon>
    </lineage>
</organism>
<evidence type="ECO:0000313" key="3">
    <source>
        <dbReference type="Proteomes" id="UP000799118"/>
    </source>
</evidence>
<dbReference type="AlphaFoldDB" id="A0A6A4GS94"/>
<feature type="region of interest" description="Disordered" evidence="1">
    <location>
        <begin position="168"/>
        <end position="213"/>
    </location>
</feature>
<name>A0A6A4GS94_9AGAR</name>
<dbReference type="Proteomes" id="UP000799118">
    <property type="component" value="Unassembled WGS sequence"/>
</dbReference>
<feature type="region of interest" description="Disordered" evidence="1">
    <location>
        <begin position="102"/>
        <end position="137"/>
    </location>
</feature>
<dbReference type="EMBL" id="ML769762">
    <property type="protein sequence ID" value="KAE9388095.1"/>
    <property type="molecule type" value="Genomic_DNA"/>
</dbReference>
<feature type="compositionally biased region" description="Pro residues" evidence="1">
    <location>
        <begin position="176"/>
        <end position="185"/>
    </location>
</feature>
<feature type="compositionally biased region" description="Pro residues" evidence="1">
    <location>
        <begin position="193"/>
        <end position="205"/>
    </location>
</feature>
<protein>
    <submittedName>
        <fullName evidence="2">Uncharacterized protein</fullName>
    </submittedName>
</protein>
<feature type="region of interest" description="Disordered" evidence="1">
    <location>
        <begin position="59"/>
        <end position="80"/>
    </location>
</feature>
<evidence type="ECO:0000256" key="1">
    <source>
        <dbReference type="SAM" id="MobiDB-lite"/>
    </source>
</evidence>
<proteinExistence type="predicted"/>
<sequence>MQVLLGFFRQLGSSRKHNLNALGRNQMWDIACGHNIREQALQAAGGIVGWEPRRGEVETGLPKALSDPGIIGRGDQEEGGIRGNQYHTQWLPYSIPTQTAFQPPTQSPQNLAPPAIPPNTQGVPPPVQLQGPANTPYVYRPPAPPPAPFIQAPNQLNWNWNYAGGQGHNANMGGGPPNPGRPGGPPSGWGGPPGGPYGGPPPGPPENILYHLC</sequence>
<reference evidence="2" key="1">
    <citation type="journal article" date="2019" name="Environ. Microbiol.">
        <title>Fungal ecological strategies reflected in gene transcription - a case study of two litter decomposers.</title>
        <authorList>
            <person name="Barbi F."/>
            <person name="Kohler A."/>
            <person name="Barry K."/>
            <person name="Baskaran P."/>
            <person name="Daum C."/>
            <person name="Fauchery L."/>
            <person name="Ihrmark K."/>
            <person name="Kuo A."/>
            <person name="LaButti K."/>
            <person name="Lipzen A."/>
            <person name="Morin E."/>
            <person name="Grigoriev I.V."/>
            <person name="Henrissat B."/>
            <person name="Lindahl B."/>
            <person name="Martin F."/>
        </authorList>
    </citation>
    <scope>NUCLEOTIDE SEQUENCE</scope>
    <source>
        <strain evidence="2">JB14</strain>
    </source>
</reference>
<keyword evidence="3" id="KW-1185">Reference proteome</keyword>
<accession>A0A6A4GS94</accession>